<reference evidence="2" key="2">
    <citation type="submission" date="2025-09" db="UniProtKB">
        <authorList>
            <consortium name="Ensembl"/>
        </authorList>
    </citation>
    <scope>IDENTIFICATION</scope>
</reference>
<evidence type="ECO:0000256" key="1">
    <source>
        <dbReference type="SAM" id="Phobius"/>
    </source>
</evidence>
<name>A0A8C9GTJ4_9PRIM</name>
<dbReference type="Ensembl" id="ENSPTET00000009326.1">
    <property type="protein sequence ID" value="ENSPTEP00000006072.1"/>
    <property type="gene ID" value="ENSPTEG00000006994.1"/>
</dbReference>
<feature type="transmembrane region" description="Helical" evidence="1">
    <location>
        <begin position="7"/>
        <end position="32"/>
    </location>
</feature>
<dbReference type="AlphaFoldDB" id="A0A8C9GTJ4"/>
<accession>A0A8C9GTJ4</accession>
<keyword evidence="1" id="KW-0812">Transmembrane</keyword>
<keyword evidence="3" id="KW-1185">Reference proteome</keyword>
<proteinExistence type="predicted"/>
<evidence type="ECO:0000313" key="3">
    <source>
        <dbReference type="Proteomes" id="UP000694416"/>
    </source>
</evidence>
<protein>
    <submittedName>
        <fullName evidence="2">Uncharacterized protein</fullName>
    </submittedName>
</protein>
<sequence>SRANARWLFPILSASLVRYSGLLLEYSIFFFLRQRLCCPGWSTVMQSRLTATSASWVQTILVPQPLE</sequence>
<reference evidence="2" key="1">
    <citation type="submission" date="2025-08" db="UniProtKB">
        <authorList>
            <consortium name="Ensembl"/>
        </authorList>
    </citation>
    <scope>IDENTIFICATION</scope>
</reference>
<keyword evidence="1" id="KW-1133">Transmembrane helix</keyword>
<dbReference type="Proteomes" id="UP000694416">
    <property type="component" value="Unplaced"/>
</dbReference>
<keyword evidence="1" id="KW-0472">Membrane</keyword>
<organism evidence="2 3">
    <name type="scientific">Piliocolobus tephrosceles</name>
    <name type="common">Ugandan red Colobus</name>
    <dbReference type="NCBI Taxonomy" id="591936"/>
    <lineage>
        <taxon>Eukaryota</taxon>
        <taxon>Metazoa</taxon>
        <taxon>Chordata</taxon>
        <taxon>Craniata</taxon>
        <taxon>Vertebrata</taxon>
        <taxon>Euteleostomi</taxon>
        <taxon>Mammalia</taxon>
        <taxon>Eutheria</taxon>
        <taxon>Euarchontoglires</taxon>
        <taxon>Primates</taxon>
        <taxon>Haplorrhini</taxon>
        <taxon>Catarrhini</taxon>
        <taxon>Cercopithecidae</taxon>
        <taxon>Colobinae</taxon>
        <taxon>Piliocolobus</taxon>
    </lineage>
</organism>
<evidence type="ECO:0000313" key="2">
    <source>
        <dbReference type="Ensembl" id="ENSPTEP00000006072.1"/>
    </source>
</evidence>